<protein>
    <submittedName>
        <fullName evidence="1">Uncharacterized protein</fullName>
    </submittedName>
</protein>
<keyword evidence="2" id="KW-1185">Reference proteome</keyword>
<evidence type="ECO:0000313" key="2">
    <source>
        <dbReference type="Proteomes" id="UP001175001"/>
    </source>
</evidence>
<dbReference type="InterPro" id="IPR027417">
    <property type="entry name" value="P-loop_NTPase"/>
</dbReference>
<sequence>MTVGPSGNGKSRAIAVAAALLGDKVKVVAPTDGAARSFLAAVYKAATSHGVLGYFISLCRANIGMVEKSILSTRDEEDHELSGISHIDGNEATLLYRSNRLSTSAQRNSLDHRFSLAQTAIRWARENRENEVAERFLELRAERVQTDPESGNSWKGKQEFDQKFRQTPQIASRFATYHINEEAGATSVPQFLRAITAQDKISTVVLADDPHQLPPTCLVASQKESESAAWGVSSILTYAEKVLNRRALILTTQYRANPGCTELVEKEVYQTRFTSAYRCEDEDLLSGLESFFTTGPYRESLCNQRSKTLRFSVNSTSQRVPGEMSLMHPG</sequence>
<dbReference type="Proteomes" id="UP001175001">
    <property type="component" value="Unassembled WGS sequence"/>
</dbReference>
<dbReference type="EMBL" id="JAUJDW010000041">
    <property type="protein sequence ID" value="KAK0647967.1"/>
    <property type="molecule type" value="Genomic_DNA"/>
</dbReference>
<accession>A0AA39YAM1</accession>
<dbReference type="Gene3D" id="3.40.50.300">
    <property type="entry name" value="P-loop containing nucleotide triphosphate hydrolases"/>
    <property type="match status" value="1"/>
</dbReference>
<reference evidence="1" key="1">
    <citation type="submission" date="2023-06" db="EMBL/GenBank/DDBJ databases">
        <title>Multi-omics analyses reveal the molecular pathogenesis toolkit of Lasiodiplodia hormozganensis, a cross-kingdom pathogen.</title>
        <authorList>
            <person name="Felix C."/>
            <person name="Meneses R."/>
            <person name="Goncalves M.F.M."/>
            <person name="Tilleman L."/>
            <person name="Duarte A.S."/>
            <person name="Jorrin-Novo J.V."/>
            <person name="Van De Peer Y."/>
            <person name="Deforce D."/>
            <person name="Van Nieuwerburgh F."/>
            <person name="Esteves A.C."/>
            <person name="Alves A."/>
        </authorList>
    </citation>
    <scope>NUCLEOTIDE SEQUENCE</scope>
    <source>
        <strain evidence="1">CBS 339.90</strain>
    </source>
</reference>
<gene>
    <name evidence="1" type="ORF">DIS24_g7210</name>
</gene>
<name>A0AA39YAM1_9PEZI</name>
<comment type="caution">
    <text evidence="1">The sequence shown here is derived from an EMBL/GenBank/DDBJ whole genome shotgun (WGS) entry which is preliminary data.</text>
</comment>
<dbReference type="SUPFAM" id="SSF52540">
    <property type="entry name" value="P-loop containing nucleoside triphosphate hydrolases"/>
    <property type="match status" value="1"/>
</dbReference>
<evidence type="ECO:0000313" key="1">
    <source>
        <dbReference type="EMBL" id="KAK0647967.1"/>
    </source>
</evidence>
<proteinExistence type="predicted"/>
<dbReference type="AlphaFoldDB" id="A0AA39YAM1"/>
<organism evidence="1 2">
    <name type="scientific">Lasiodiplodia hormozganensis</name>
    <dbReference type="NCBI Taxonomy" id="869390"/>
    <lineage>
        <taxon>Eukaryota</taxon>
        <taxon>Fungi</taxon>
        <taxon>Dikarya</taxon>
        <taxon>Ascomycota</taxon>
        <taxon>Pezizomycotina</taxon>
        <taxon>Dothideomycetes</taxon>
        <taxon>Dothideomycetes incertae sedis</taxon>
        <taxon>Botryosphaeriales</taxon>
        <taxon>Botryosphaeriaceae</taxon>
        <taxon>Lasiodiplodia</taxon>
    </lineage>
</organism>